<proteinExistence type="predicted"/>
<evidence type="ECO:0000313" key="9">
    <source>
        <dbReference type="EMBL" id="GAX80287.1"/>
    </source>
</evidence>
<feature type="transmembrane region" description="Helical" evidence="7">
    <location>
        <begin position="27"/>
        <end position="51"/>
    </location>
</feature>
<dbReference type="AlphaFoldDB" id="A0A250XB29"/>
<sequence>MAHVVAKGCTMNKLKNLSDAAKRPRNYWSYVKLGLVAVCLIGLIITLKSLLTNPALIQSFLDGAKNHPGRTVPVFILLNLAAPLFFLPSAPFQLLAGAVWGIFLGFAISGTSSLAANLIAFSVGRYFFRDKLSTYITANVPSFPAIQGAIVAEGWKLLLMLRLSPVLPDSLMNYAMALTPVTFDMFASATAVAMVPWVLLYIYLGSASKDIIVTMTGSGGGSSDGDSSDDSSSTSAANSSTSWFNILLTAGSVLLGVFAVVYLGRVIKVAIAKAEAAERRRAEAGSCGLDSSRGEEIEGYCGGVYSSAGEEGGGVQLSHSERVPLLGGLGSVGSNSSVTLNNSSLLSPPASTVKMMGAAGRDVLSSGMGSYEEEEALQVEAPTSSVGGVKTGGRARSP</sequence>
<dbReference type="InterPro" id="IPR032816">
    <property type="entry name" value="VTT_dom"/>
</dbReference>
<keyword evidence="10" id="KW-1185">Reference proteome</keyword>
<feature type="transmembrane region" description="Helical" evidence="7">
    <location>
        <begin position="243"/>
        <end position="263"/>
    </location>
</feature>
<feature type="transmembrane region" description="Helical" evidence="7">
    <location>
        <begin position="98"/>
        <end position="121"/>
    </location>
</feature>
<evidence type="ECO:0000256" key="5">
    <source>
        <dbReference type="ARBA" id="ARBA00023136"/>
    </source>
</evidence>
<feature type="transmembrane region" description="Helical" evidence="7">
    <location>
        <begin position="72"/>
        <end position="92"/>
    </location>
</feature>
<gene>
    <name evidence="9" type="ORF">CEUSTIGMA_g7725.t1</name>
</gene>
<reference evidence="9 10" key="1">
    <citation type="submission" date="2017-08" db="EMBL/GenBank/DDBJ databases">
        <title>Acidophilic green algal genome provides insights into adaptation to an acidic environment.</title>
        <authorList>
            <person name="Hirooka S."/>
            <person name="Hirose Y."/>
            <person name="Kanesaki Y."/>
            <person name="Higuchi S."/>
            <person name="Fujiwara T."/>
            <person name="Onuma R."/>
            <person name="Era A."/>
            <person name="Ohbayashi R."/>
            <person name="Uzuka A."/>
            <person name="Nozaki H."/>
            <person name="Yoshikawa H."/>
            <person name="Miyagishima S.Y."/>
        </authorList>
    </citation>
    <scope>NUCLEOTIDE SEQUENCE [LARGE SCALE GENOMIC DNA]</scope>
    <source>
        <strain evidence="9 10">NIES-2499</strain>
    </source>
</reference>
<keyword evidence="3 7" id="KW-0812">Transmembrane</keyword>
<comment type="subcellular location">
    <subcellularLocation>
        <location evidence="1">Cell membrane</location>
        <topology evidence="1">Multi-pass membrane protein</topology>
    </subcellularLocation>
</comment>
<feature type="domain" description="VTT" evidence="8">
    <location>
        <begin position="87"/>
        <end position="206"/>
    </location>
</feature>
<comment type="caution">
    <text evidence="9">The sequence shown here is derived from an EMBL/GenBank/DDBJ whole genome shotgun (WGS) entry which is preliminary data.</text>
</comment>
<name>A0A250XB29_9CHLO</name>
<dbReference type="Pfam" id="PF09335">
    <property type="entry name" value="VTT_dom"/>
    <property type="match status" value="1"/>
</dbReference>
<keyword evidence="4 7" id="KW-1133">Transmembrane helix</keyword>
<evidence type="ECO:0000259" key="8">
    <source>
        <dbReference type="Pfam" id="PF09335"/>
    </source>
</evidence>
<evidence type="ECO:0000256" key="1">
    <source>
        <dbReference type="ARBA" id="ARBA00004651"/>
    </source>
</evidence>
<dbReference type="InterPro" id="IPR015414">
    <property type="entry name" value="TMEM64"/>
</dbReference>
<feature type="region of interest" description="Disordered" evidence="6">
    <location>
        <begin position="370"/>
        <end position="398"/>
    </location>
</feature>
<keyword evidence="5 7" id="KW-0472">Membrane</keyword>
<dbReference type="PANTHER" id="PTHR12677">
    <property type="entry name" value="GOLGI APPARATUS MEMBRANE PROTEIN TVP38-RELATED"/>
    <property type="match status" value="1"/>
</dbReference>
<organism evidence="9 10">
    <name type="scientific">Chlamydomonas eustigma</name>
    <dbReference type="NCBI Taxonomy" id="1157962"/>
    <lineage>
        <taxon>Eukaryota</taxon>
        <taxon>Viridiplantae</taxon>
        <taxon>Chlorophyta</taxon>
        <taxon>core chlorophytes</taxon>
        <taxon>Chlorophyceae</taxon>
        <taxon>CS clade</taxon>
        <taxon>Chlamydomonadales</taxon>
        <taxon>Chlamydomonadaceae</taxon>
        <taxon>Chlamydomonas</taxon>
    </lineage>
</organism>
<evidence type="ECO:0000313" key="10">
    <source>
        <dbReference type="Proteomes" id="UP000232323"/>
    </source>
</evidence>
<keyword evidence="2" id="KW-1003">Cell membrane</keyword>
<dbReference type="STRING" id="1157962.A0A250XB29"/>
<dbReference type="EMBL" id="BEGY01000050">
    <property type="protein sequence ID" value="GAX80287.1"/>
    <property type="molecule type" value="Genomic_DNA"/>
</dbReference>
<dbReference type="OrthoDB" id="512996at2759"/>
<dbReference type="PANTHER" id="PTHR12677:SF59">
    <property type="entry name" value="GOLGI APPARATUS MEMBRANE PROTEIN TVP38-RELATED"/>
    <property type="match status" value="1"/>
</dbReference>
<protein>
    <recommendedName>
        <fullName evidence="8">VTT domain-containing protein</fullName>
    </recommendedName>
</protein>
<evidence type="ECO:0000256" key="4">
    <source>
        <dbReference type="ARBA" id="ARBA00022989"/>
    </source>
</evidence>
<evidence type="ECO:0000256" key="6">
    <source>
        <dbReference type="SAM" id="MobiDB-lite"/>
    </source>
</evidence>
<dbReference type="GO" id="GO:0005886">
    <property type="term" value="C:plasma membrane"/>
    <property type="evidence" value="ECO:0007669"/>
    <property type="project" value="UniProtKB-SubCell"/>
</dbReference>
<evidence type="ECO:0000256" key="3">
    <source>
        <dbReference type="ARBA" id="ARBA00022692"/>
    </source>
</evidence>
<feature type="transmembrane region" description="Helical" evidence="7">
    <location>
        <begin position="181"/>
        <end position="204"/>
    </location>
</feature>
<dbReference type="Proteomes" id="UP000232323">
    <property type="component" value="Unassembled WGS sequence"/>
</dbReference>
<accession>A0A250XB29</accession>
<evidence type="ECO:0000256" key="2">
    <source>
        <dbReference type="ARBA" id="ARBA00022475"/>
    </source>
</evidence>
<evidence type="ECO:0000256" key="7">
    <source>
        <dbReference type="SAM" id="Phobius"/>
    </source>
</evidence>